<keyword evidence="4" id="KW-1185">Reference proteome</keyword>
<proteinExistence type="predicted"/>
<evidence type="ECO:0000259" key="1">
    <source>
        <dbReference type="Pfam" id="PF02625"/>
    </source>
</evidence>
<dbReference type="Pfam" id="PF02625">
    <property type="entry name" value="XdhC_CoxI"/>
    <property type="match status" value="1"/>
</dbReference>
<gene>
    <name evidence="3" type="ORF">AAG747_20880</name>
</gene>
<comment type="caution">
    <text evidence="3">The sequence shown here is derived from an EMBL/GenBank/DDBJ whole genome shotgun (WGS) entry which is preliminary data.</text>
</comment>
<organism evidence="3 4">
    <name type="scientific">Rapidithrix thailandica</name>
    <dbReference type="NCBI Taxonomy" id="413964"/>
    <lineage>
        <taxon>Bacteria</taxon>
        <taxon>Pseudomonadati</taxon>
        <taxon>Bacteroidota</taxon>
        <taxon>Cytophagia</taxon>
        <taxon>Cytophagales</taxon>
        <taxon>Flammeovirgaceae</taxon>
        <taxon>Rapidithrix</taxon>
    </lineage>
</organism>
<dbReference type="PANTHER" id="PTHR30388">
    <property type="entry name" value="ALDEHYDE OXIDOREDUCTASE MOLYBDENUM COFACTOR ASSEMBLY PROTEIN"/>
    <property type="match status" value="1"/>
</dbReference>
<protein>
    <submittedName>
        <fullName evidence="3">XdhC family protein</fullName>
    </submittedName>
</protein>
<dbReference type="InterPro" id="IPR003777">
    <property type="entry name" value="XdhC_CoxI"/>
</dbReference>
<evidence type="ECO:0000313" key="3">
    <source>
        <dbReference type="EMBL" id="MEN7550386.1"/>
    </source>
</evidence>
<dbReference type="Pfam" id="PF13478">
    <property type="entry name" value="XdhC_C"/>
    <property type="match status" value="1"/>
</dbReference>
<evidence type="ECO:0000259" key="2">
    <source>
        <dbReference type="Pfam" id="PF13478"/>
    </source>
</evidence>
<dbReference type="AlphaFoldDB" id="A0AAW9SI81"/>
<dbReference type="RefSeq" id="WP_346823167.1">
    <property type="nucleotide sequence ID" value="NZ_JBDKWZ010000013.1"/>
</dbReference>
<dbReference type="InterPro" id="IPR052698">
    <property type="entry name" value="MoCofactor_Util/Proc"/>
</dbReference>
<accession>A0AAW9SI81</accession>
<dbReference type="Proteomes" id="UP001403385">
    <property type="component" value="Unassembled WGS sequence"/>
</dbReference>
<feature type="domain" description="XdhC- CoxI" evidence="1">
    <location>
        <begin position="18"/>
        <end position="81"/>
    </location>
</feature>
<evidence type="ECO:0000313" key="4">
    <source>
        <dbReference type="Proteomes" id="UP001403385"/>
    </source>
</evidence>
<dbReference type="Gene3D" id="3.40.50.720">
    <property type="entry name" value="NAD(P)-binding Rossmann-like Domain"/>
    <property type="match status" value="1"/>
</dbReference>
<dbReference type="PANTHER" id="PTHR30388:SF6">
    <property type="entry name" value="XANTHINE DEHYDROGENASE SUBUNIT A-RELATED"/>
    <property type="match status" value="1"/>
</dbReference>
<name>A0AAW9SI81_9BACT</name>
<feature type="domain" description="XdhC Rossmann" evidence="2">
    <location>
        <begin position="210"/>
        <end position="359"/>
    </location>
</feature>
<sequence>MKEIKSILEAYQRIDFTERKAALATVVKVQGSSYRRPGARMLMTDDGRWTGAISGGCLEGDALRKARMAILDKKSSLITYDTMDDAAAAQIGLGLGCNGIIDVLIEPIDESDPNNPVRILQHIASGREVVALATVFDSAGENPGIQIGQRLLFQGDQVTYNSFQNTHFAGLLAEDVQQARDSGVSVTKTYDFPDTTVEAFIEVIKPEIKLVIFGAGYDTIPLSSMAKEMGWQVIMSDECVAHITPIRFPKADALIHSKREDILRKIEFDPYTAVVLMSHNYLYDLGVFKQLFSHELTEQLAYVGVVGPRKRYQKMIDELQKDEEVHTDVLMMNKVHSPIGLDIGAETPDEIALAIIAEVQARFTNRTGGFLKDKPGYIHKRDKEEGPSIERIYAQPQFRSCDIQVGRDL</sequence>
<reference evidence="3 4" key="1">
    <citation type="submission" date="2024-04" db="EMBL/GenBank/DDBJ databases">
        <title>Novel genus in family Flammeovirgaceae.</title>
        <authorList>
            <person name="Nguyen T.H."/>
            <person name="Vuong T.Q."/>
            <person name="Le H."/>
            <person name="Kim S.-G."/>
        </authorList>
    </citation>
    <scope>NUCLEOTIDE SEQUENCE [LARGE SCALE GENOMIC DNA]</scope>
    <source>
        <strain evidence="3 4">JCM 23209</strain>
    </source>
</reference>
<dbReference type="InterPro" id="IPR027051">
    <property type="entry name" value="XdhC_Rossmann_dom"/>
</dbReference>
<dbReference type="EMBL" id="JBDKWZ010000013">
    <property type="protein sequence ID" value="MEN7550386.1"/>
    <property type="molecule type" value="Genomic_DNA"/>
</dbReference>